<gene>
    <name evidence="7 8" type="primary">lgt</name>
    <name evidence="8" type="ORF">WJT86_09290</name>
</gene>
<evidence type="ECO:0000256" key="4">
    <source>
        <dbReference type="ARBA" id="ARBA00022692"/>
    </source>
</evidence>
<feature type="binding site" evidence="7">
    <location>
        <position position="147"/>
    </location>
    <ligand>
        <name>a 1,2-diacyl-sn-glycero-3-phospho-(1'-sn-glycerol)</name>
        <dbReference type="ChEBI" id="CHEBI:64716"/>
    </ligand>
</feature>
<dbReference type="PANTHER" id="PTHR30589">
    <property type="entry name" value="PROLIPOPROTEIN DIACYLGLYCERYL TRANSFERASE"/>
    <property type="match status" value="1"/>
</dbReference>
<feature type="transmembrane region" description="Helical" evidence="7">
    <location>
        <begin position="218"/>
        <end position="238"/>
    </location>
</feature>
<keyword evidence="2 7" id="KW-1003">Cell membrane</keyword>
<evidence type="ECO:0000256" key="7">
    <source>
        <dbReference type="HAMAP-Rule" id="MF_01147"/>
    </source>
</evidence>
<protein>
    <recommendedName>
        <fullName evidence="7">Phosphatidylglycerol--prolipoprotein diacylglyceryl transferase</fullName>
        <ecNumber evidence="7">2.5.1.145</ecNumber>
    </recommendedName>
</protein>
<feature type="transmembrane region" description="Helical" evidence="7">
    <location>
        <begin position="258"/>
        <end position="279"/>
    </location>
</feature>
<dbReference type="PANTHER" id="PTHR30589:SF0">
    <property type="entry name" value="PHOSPHATIDYLGLYCEROL--PROLIPOPROTEIN DIACYLGLYCERYL TRANSFERASE"/>
    <property type="match status" value="1"/>
</dbReference>
<evidence type="ECO:0000313" key="9">
    <source>
        <dbReference type="Proteomes" id="UP001418637"/>
    </source>
</evidence>
<comment type="subcellular location">
    <subcellularLocation>
        <location evidence="7">Cell membrane</location>
        <topology evidence="7">Multi-pass membrane protein</topology>
    </subcellularLocation>
</comment>
<dbReference type="EMBL" id="JBBYXI010000003">
    <property type="protein sequence ID" value="MEN3931250.1"/>
    <property type="molecule type" value="Genomic_DNA"/>
</dbReference>
<keyword evidence="6 7" id="KW-0472">Membrane</keyword>
<comment type="pathway">
    <text evidence="7">Protein modification; lipoprotein biosynthesis (diacylglyceryl transfer).</text>
</comment>
<dbReference type="HAMAP" id="MF_01147">
    <property type="entry name" value="Lgt"/>
    <property type="match status" value="1"/>
</dbReference>
<proteinExistence type="inferred from homology"/>
<sequence>METFWTAPVFDPIALSLGPLAVRWYALAYIVGLLGGWYYARKLASHRGLWQPQNPPTLPQLDDLLVYVAIGVVLGGRLGQVLIYERDYYFSQPVEILKIWKGGMAFHGGLLGSLVAVSLFSYFRKLNVFAIFDLCCTVVPIGLFFGRIANFINGELWGRVADGVPNYPNFPYAMIFPRAEDGLPRYPSQLYEAFAEGLVLFVIMAIVVRCFGFRRPGILSGLFLIGYGLARSICEIFREPEGSFIIGGDWSVMGGGITQGMFLSLPMIICGVIVLILALNGWMKTKVSTTV</sequence>
<evidence type="ECO:0000256" key="5">
    <source>
        <dbReference type="ARBA" id="ARBA00022989"/>
    </source>
</evidence>
<reference evidence="8 9" key="1">
    <citation type="submission" date="2024-04" db="EMBL/GenBank/DDBJ databases">
        <title>A novel species isolated from cricket.</title>
        <authorList>
            <person name="Wang H.-C."/>
        </authorList>
    </citation>
    <scope>NUCLEOTIDE SEQUENCE [LARGE SCALE GENOMIC DNA]</scope>
    <source>
        <strain evidence="8 9">WL0021</strain>
    </source>
</reference>
<feature type="transmembrane region" description="Helical" evidence="7">
    <location>
        <begin position="20"/>
        <end position="40"/>
    </location>
</feature>
<feature type="transmembrane region" description="Helical" evidence="7">
    <location>
        <begin position="104"/>
        <end position="123"/>
    </location>
</feature>
<dbReference type="GO" id="GO:0008961">
    <property type="term" value="F:phosphatidylglycerol-prolipoprotein diacylglyceryl transferase activity"/>
    <property type="evidence" value="ECO:0007669"/>
    <property type="project" value="UniProtKB-EC"/>
</dbReference>
<dbReference type="NCBIfam" id="TIGR00544">
    <property type="entry name" value="lgt"/>
    <property type="match status" value="1"/>
</dbReference>
<dbReference type="PROSITE" id="PS01311">
    <property type="entry name" value="LGT"/>
    <property type="match status" value="1"/>
</dbReference>
<comment type="function">
    <text evidence="7">Catalyzes the transfer of the diacylglyceryl group from phosphatidylglycerol to the sulfhydryl group of the N-terminal cysteine of a prolipoprotein, the first step in the formation of mature lipoproteins.</text>
</comment>
<keyword evidence="3 7" id="KW-0808">Transferase</keyword>
<keyword evidence="5 7" id="KW-1133">Transmembrane helix</keyword>
<dbReference type="Proteomes" id="UP001418637">
    <property type="component" value="Unassembled WGS sequence"/>
</dbReference>
<comment type="catalytic activity">
    <reaction evidence="7">
        <text>L-cysteinyl-[prolipoprotein] + a 1,2-diacyl-sn-glycero-3-phospho-(1'-sn-glycerol) = an S-1,2-diacyl-sn-glyceryl-L-cysteinyl-[prolipoprotein] + sn-glycerol 1-phosphate + H(+)</text>
        <dbReference type="Rhea" id="RHEA:56712"/>
        <dbReference type="Rhea" id="RHEA-COMP:14679"/>
        <dbReference type="Rhea" id="RHEA-COMP:14680"/>
        <dbReference type="ChEBI" id="CHEBI:15378"/>
        <dbReference type="ChEBI" id="CHEBI:29950"/>
        <dbReference type="ChEBI" id="CHEBI:57685"/>
        <dbReference type="ChEBI" id="CHEBI:64716"/>
        <dbReference type="ChEBI" id="CHEBI:140658"/>
        <dbReference type="EC" id="2.5.1.145"/>
    </reaction>
</comment>
<evidence type="ECO:0000313" key="8">
    <source>
        <dbReference type="EMBL" id="MEN3931250.1"/>
    </source>
</evidence>
<evidence type="ECO:0000256" key="3">
    <source>
        <dbReference type="ARBA" id="ARBA00022679"/>
    </source>
</evidence>
<dbReference type="Pfam" id="PF01790">
    <property type="entry name" value="LGT"/>
    <property type="match status" value="1"/>
</dbReference>
<feature type="transmembrane region" description="Helical" evidence="7">
    <location>
        <begin position="64"/>
        <end position="84"/>
    </location>
</feature>
<dbReference type="RefSeq" id="WP_346337288.1">
    <property type="nucleotide sequence ID" value="NZ_JBBYXI010000003.1"/>
</dbReference>
<comment type="similarity">
    <text evidence="1 7">Belongs to the Lgt family.</text>
</comment>
<organism evidence="8 9">
    <name type="scientific">Hohaiivirga grylli</name>
    <dbReference type="NCBI Taxonomy" id="3133970"/>
    <lineage>
        <taxon>Bacteria</taxon>
        <taxon>Pseudomonadati</taxon>
        <taxon>Pseudomonadota</taxon>
        <taxon>Alphaproteobacteria</taxon>
        <taxon>Hyphomicrobiales</taxon>
        <taxon>Methylobacteriaceae</taxon>
        <taxon>Hohaiivirga</taxon>
    </lineage>
</organism>
<feature type="transmembrane region" description="Helical" evidence="7">
    <location>
        <begin position="193"/>
        <end position="211"/>
    </location>
</feature>
<keyword evidence="9" id="KW-1185">Reference proteome</keyword>
<dbReference type="InterPro" id="IPR001640">
    <property type="entry name" value="Lgt"/>
</dbReference>
<name>A0ABV0BNY8_9HYPH</name>
<comment type="caution">
    <text evidence="8">The sequence shown here is derived from an EMBL/GenBank/DDBJ whole genome shotgun (WGS) entry which is preliminary data.</text>
</comment>
<keyword evidence="4 7" id="KW-0812">Transmembrane</keyword>
<evidence type="ECO:0000256" key="6">
    <source>
        <dbReference type="ARBA" id="ARBA00023136"/>
    </source>
</evidence>
<evidence type="ECO:0000256" key="2">
    <source>
        <dbReference type="ARBA" id="ARBA00022475"/>
    </source>
</evidence>
<feature type="transmembrane region" description="Helical" evidence="7">
    <location>
        <begin position="130"/>
        <end position="149"/>
    </location>
</feature>
<evidence type="ECO:0000256" key="1">
    <source>
        <dbReference type="ARBA" id="ARBA00007150"/>
    </source>
</evidence>
<dbReference type="EC" id="2.5.1.145" evidence="7"/>
<accession>A0ABV0BNY8</accession>